<evidence type="ECO:0000313" key="2">
    <source>
        <dbReference type="Proteomes" id="UP000887159"/>
    </source>
</evidence>
<dbReference type="EMBL" id="BMAU01021403">
    <property type="protein sequence ID" value="GFY32580.1"/>
    <property type="molecule type" value="Genomic_DNA"/>
</dbReference>
<protein>
    <submittedName>
        <fullName evidence="1">Uncharacterized protein</fullName>
    </submittedName>
</protein>
<comment type="caution">
    <text evidence="1">The sequence shown here is derived from an EMBL/GenBank/DDBJ whole genome shotgun (WGS) entry which is preliminary data.</text>
</comment>
<dbReference type="Proteomes" id="UP000887159">
    <property type="component" value="Unassembled WGS sequence"/>
</dbReference>
<name>A0A8X7BIK6_TRICX</name>
<gene>
    <name evidence="1" type="ORF">TNCV_673351</name>
</gene>
<proteinExistence type="predicted"/>
<organism evidence="1 2">
    <name type="scientific">Trichonephila clavipes</name>
    <name type="common">Golden silk orbweaver</name>
    <name type="synonym">Nephila clavipes</name>
    <dbReference type="NCBI Taxonomy" id="2585209"/>
    <lineage>
        <taxon>Eukaryota</taxon>
        <taxon>Metazoa</taxon>
        <taxon>Ecdysozoa</taxon>
        <taxon>Arthropoda</taxon>
        <taxon>Chelicerata</taxon>
        <taxon>Arachnida</taxon>
        <taxon>Araneae</taxon>
        <taxon>Araneomorphae</taxon>
        <taxon>Entelegynae</taxon>
        <taxon>Araneoidea</taxon>
        <taxon>Nephilidae</taxon>
        <taxon>Trichonephila</taxon>
    </lineage>
</organism>
<sequence length="121" mass="13488">MVRRYYCYGLVVLSHYFNGIIFKAISVVKYLTIRNASFNHDGSSATLKGAVGLADAVVREVENMAGLKMSSLKISNIWIPVGYEASEIFYFITSFYLTCNAKCSGGCLQLNLEYDVCNRLS</sequence>
<accession>A0A8X7BIK6</accession>
<reference evidence="1" key="1">
    <citation type="submission" date="2020-08" db="EMBL/GenBank/DDBJ databases">
        <title>Multicomponent nature underlies the extraordinary mechanical properties of spider dragline silk.</title>
        <authorList>
            <person name="Kono N."/>
            <person name="Nakamura H."/>
            <person name="Mori M."/>
            <person name="Yoshida Y."/>
            <person name="Ohtoshi R."/>
            <person name="Malay A.D."/>
            <person name="Moran D.A.P."/>
            <person name="Tomita M."/>
            <person name="Numata K."/>
            <person name="Arakawa K."/>
        </authorList>
    </citation>
    <scope>NUCLEOTIDE SEQUENCE</scope>
</reference>
<keyword evidence="2" id="KW-1185">Reference proteome</keyword>
<dbReference type="AlphaFoldDB" id="A0A8X7BIK6"/>
<evidence type="ECO:0000313" key="1">
    <source>
        <dbReference type="EMBL" id="GFY32580.1"/>
    </source>
</evidence>